<sequence>MNKKSTQLKSFKVSGMSCGHCTAQVQAALENLEDVLQADVSLSEQTASIHVTKDIPNDVLTEAVEAAGYKAVPQ</sequence>
<dbReference type="Pfam" id="PF00403">
    <property type="entry name" value="HMA"/>
    <property type="match status" value="1"/>
</dbReference>
<dbReference type="EMBL" id="UINC01033300">
    <property type="protein sequence ID" value="SVB22363.1"/>
    <property type="molecule type" value="Genomic_DNA"/>
</dbReference>
<dbReference type="Gene3D" id="3.30.70.100">
    <property type="match status" value="1"/>
</dbReference>
<feature type="domain" description="HMA" evidence="2">
    <location>
        <begin position="7"/>
        <end position="72"/>
    </location>
</feature>
<accession>A0A382CAT5</accession>
<evidence type="ECO:0000256" key="1">
    <source>
        <dbReference type="ARBA" id="ARBA00022723"/>
    </source>
</evidence>
<dbReference type="InterPro" id="IPR000428">
    <property type="entry name" value="Cu-bd"/>
</dbReference>
<dbReference type="InterPro" id="IPR017969">
    <property type="entry name" value="Heavy-metal-associated_CS"/>
</dbReference>
<dbReference type="InterPro" id="IPR006121">
    <property type="entry name" value="HMA_dom"/>
</dbReference>
<proteinExistence type="predicted"/>
<reference evidence="3" key="1">
    <citation type="submission" date="2018-05" db="EMBL/GenBank/DDBJ databases">
        <authorList>
            <person name="Lanie J.A."/>
            <person name="Ng W.-L."/>
            <person name="Kazmierczak K.M."/>
            <person name="Andrzejewski T.M."/>
            <person name="Davidsen T.M."/>
            <person name="Wayne K.J."/>
            <person name="Tettelin H."/>
            <person name="Glass J.I."/>
            <person name="Rusch D."/>
            <person name="Podicherti R."/>
            <person name="Tsui H.-C.T."/>
            <person name="Winkler M.E."/>
        </authorList>
    </citation>
    <scope>NUCLEOTIDE SEQUENCE</scope>
</reference>
<dbReference type="PROSITE" id="PS50846">
    <property type="entry name" value="HMA_2"/>
    <property type="match status" value="1"/>
</dbReference>
<dbReference type="PRINTS" id="PR00944">
    <property type="entry name" value="CUEXPORT"/>
</dbReference>
<keyword evidence="1" id="KW-0479">Metal-binding</keyword>
<dbReference type="GO" id="GO:0006825">
    <property type="term" value="P:copper ion transport"/>
    <property type="evidence" value="ECO:0007669"/>
    <property type="project" value="InterPro"/>
</dbReference>
<dbReference type="SUPFAM" id="SSF55008">
    <property type="entry name" value="HMA, heavy metal-associated domain"/>
    <property type="match status" value="1"/>
</dbReference>
<protein>
    <recommendedName>
        <fullName evidence="2">HMA domain-containing protein</fullName>
    </recommendedName>
</protein>
<evidence type="ECO:0000313" key="3">
    <source>
        <dbReference type="EMBL" id="SVB22363.1"/>
    </source>
</evidence>
<dbReference type="CDD" id="cd00371">
    <property type="entry name" value="HMA"/>
    <property type="match status" value="1"/>
</dbReference>
<gene>
    <name evidence="3" type="ORF">METZ01_LOCUS175217</name>
</gene>
<dbReference type="InterPro" id="IPR036163">
    <property type="entry name" value="HMA_dom_sf"/>
</dbReference>
<organism evidence="3">
    <name type="scientific">marine metagenome</name>
    <dbReference type="NCBI Taxonomy" id="408172"/>
    <lineage>
        <taxon>unclassified sequences</taxon>
        <taxon>metagenomes</taxon>
        <taxon>ecological metagenomes</taxon>
    </lineage>
</organism>
<dbReference type="GO" id="GO:0005507">
    <property type="term" value="F:copper ion binding"/>
    <property type="evidence" value="ECO:0007669"/>
    <property type="project" value="InterPro"/>
</dbReference>
<name>A0A382CAT5_9ZZZZ</name>
<dbReference type="AlphaFoldDB" id="A0A382CAT5"/>
<evidence type="ECO:0000259" key="2">
    <source>
        <dbReference type="PROSITE" id="PS50846"/>
    </source>
</evidence>
<dbReference type="PROSITE" id="PS01047">
    <property type="entry name" value="HMA_1"/>
    <property type="match status" value="1"/>
</dbReference>